<reference evidence="1" key="1">
    <citation type="submission" date="2022-03" db="EMBL/GenBank/DDBJ databases">
        <title>Streptomyces 7R015 and 7R016 isolated from Barleria lupulina in Thailand.</title>
        <authorList>
            <person name="Kanchanasin P."/>
            <person name="Phongsopitanun W."/>
            <person name="Tanasupawat S."/>
        </authorList>
    </citation>
    <scope>NUCLEOTIDE SEQUENCE</scope>
    <source>
        <strain evidence="1">7R015</strain>
    </source>
</reference>
<protein>
    <submittedName>
        <fullName evidence="1">Uncharacterized protein</fullName>
    </submittedName>
</protein>
<proteinExistence type="predicted"/>
<organism evidence="1 2">
    <name type="scientific">Streptomyces cylindrosporus</name>
    <dbReference type="NCBI Taxonomy" id="2927583"/>
    <lineage>
        <taxon>Bacteria</taxon>
        <taxon>Bacillati</taxon>
        <taxon>Actinomycetota</taxon>
        <taxon>Actinomycetes</taxon>
        <taxon>Kitasatosporales</taxon>
        <taxon>Streptomycetaceae</taxon>
        <taxon>Streptomyces</taxon>
    </lineage>
</organism>
<evidence type="ECO:0000313" key="2">
    <source>
        <dbReference type="Proteomes" id="UP001165269"/>
    </source>
</evidence>
<name>A0ABS9YPH4_9ACTN</name>
<dbReference type="EMBL" id="JALDAY010000024">
    <property type="protein sequence ID" value="MCI3279139.1"/>
    <property type="molecule type" value="Genomic_DNA"/>
</dbReference>
<dbReference type="RefSeq" id="WP_242778811.1">
    <property type="nucleotide sequence ID" value="NZ_JALDAY010000024.1"/>
</dbReference>
<evidence type="ECO:0000313" key="1">
    <source>
        <dbReference type="EMBL" id="MCI3279139.1"/>
    </source>
</evidence>
<dbReference type="Proteomes" id="UP001165269">
    <property type="component" value="Unassembled WGS sequence"/>
</dbReference>
<sequence length="152" mass="16927">MTGQQQEQPRICYSCGHPWDSHDTNADGHRSCRSVSHPSGVSCADCRTMLTTEYREQLQDERDADGFQAVWGAYKVTLDDARHAFGASAPAFFSDIHQSAVASALIAYRKQVAAEVRMLCGCCGDNRDRMRRIHVLLGLPTDEFDDLTEEEG</sequence>
<keyword evidence="2" id="KW-1185">Reference proteome</keyword>
<comment type="caution">
    <text evidence="1">The sequence shown here is derived from an EMBL/GenBank/DDBJ whole genome shotgun (WGS) entry which is preliminary data.</text>
</comment>
<gene>
    <name evidence="1" type="ORF">MQP27_49555</name>
</gene>
<accession>A0ABS9YPH4</accession>